<comment type="function">
    <text evidence="10">DNA-dependent RNA polymerase catalyzes the transcription of DNA into RNA using the four ribonucleoside triphosphates as substrates.</text>
</comment>
<dbReference type="AlphaFoldDB" id="A0A7G9Z668"/>
<dbReference type="Pfam" id="PF04563">
    <property type="entry name" value="RNA_pol_Rpb2_1"/>
    <property type="match status" value="1"/>
</dbReference>
<dbReference type="CDD" id="cd00653">
    <property type="entry name" value="RNA_pol_B_RPB2"/>
    <property type="match status" value="1"/>
</dbReference>
<dbReference type="SUPFAM" id="SSF64484">
    <property type="entry name" value="beta and beta-prime subunits of DNA dependent RNA-polymerase"/>
    <property type="match status" value="1"/>
</dbReference>
<dbReference type="InterPro" id="IPR007644">
    <property type="entry name" value="RNA_pol_bsu_protrusion"/>
</dbReference>
<dbReference type="Pfam" id="PF04566">
    <property type="entry name" value="RNA_pol_Rpb2_4"/>
    <property type="match status" value="1"/>
</dbReference>
<dbReference type="InterPro" id="IPR007120">
    <property type="entry name" value="DNA-dir_RNAP_su2_dom"/>
</dbReference>
<dbReference type="GO" id="GO:0046872">
    <property type="term" value="F:metal ion binding"/>
    <property type="evidence" value="ECO:0007669"/>
    <property type="project" value="UniProtKB-KW"/>
</dbReference>
<dbReference type="InterPro" id="IPR007642">
    <property type="entry name" value="RNA_pol_Rpb2_2"/>
</dbReference>
<feature type="domain" description="RNA polymerase Rpb2" evidence="14">
    <location>
        <begin position="436"/>
        <end position="500"/>
    </location>
</feature>
<dbReference type="InterPro" id="IPR007646">
    <property type="entry name" value="RNA_pol_Rpb2_4"/>
</dbReference>
<dbReference type="Gene3D" id="2.40.270.10">
    <property type="entry name" value="DNA-directed RNA polymerase, subunit 2, domain 6"/>
    <property type="match status" value="1"/>
</dbReference>
<dbReference type="GO" id="GO:0000428">
    <property type="term" value="C:DNA-directed RNA polymerase complex"/>
    <property type="evidence" value="ECO:0007669"/>
    <property type="project" value="UniProtKB-KW"/>
</dbReference>
<dbReference type="Pfam" id="PF04565">
    <property type="entry name" value="RNA_pol_Rpb2_3"/>
    <property type="match status" value="1"/>
</dbReference>
<comment type="similarity">
    <text evidence="1 9">Belongs to the RNA polymerase beta chain family.</text>
</comment>
<feature type="domain" description="RNA polymerase beta subunit protrusion" evidence="13">
    <location>
        <begin position="18"/>
        <end position="415"/>
    </location>
</feature>
<dbReference type="InterPro" id="IPR015712">
    <property type="entry name" value="DNA-dir_RNA_pol_su2"/>
</dbReference>
<feature type="domain" description="RNA polymerase Rpb2" evidence="12">
    <location>
        <begin position="199"/>
        <end position="368"/>
    </location>
</feature>
<feature type="domain" description="RNA polymerase Rpb2" evidence="16">
    <location>
        <begin position="617"/>
        <end position="661"/>
    </location>
</feature>
<proteinExistence type="inferred from homology"/>
<dbReference type="Pfam" id="PF04561">
    <property type="entry name" value="RNA_pol_Rpb2_2"/>
    <property type="match status" value="1"/>
</dbReference>
<dbReference type="InterPro" id="IPR007647">
    <property type="entry name" value="RNA_pol_Rpb2_5"/>
</dbReference>
<dbReference type="InterPro" id="IPR007645">
    <property type="entry name" value="RNA_pol_Rpb2_3"/>
</dbReference>
<keyword evidence="5" id="KW-0479">Metal-binding</keyword>
<evidence type="ECO:0000256" key="4">
    <source>
        <dbReference type="ARBA" id="ARBA00022695"/>
    </source>
</evidence>
<dbReference type="Pfam" id="PF00562">
    <property type="entry name" value="RNA_pol_Rpb2_6"/>
    <property type="match status" value="1"/>
</dbReference>
<accession>A0A7G9Z668</accession>
<dbReference type="NCBIfam" id="NF007175">
    <property type="entry name" value="PRK09606.1"/>
    <property type="match status" value="1"/>
</dbReference>
<evidence type="ECO:0000259" key="12">
    <source>
        <dbReference type="Pfam" id="PF04561"/>
    </source>
</evidence>
<evidence type="ECO:0000256" key="8">
    <source>
        <dbReference type="ARBA" id="ARBA00048552"/>
    </source>
</evidence>
<name>A0A7G9Z668_9EURY</name>
<evidence type="ECO:0000259" key="13">
    <source>
        <dbReference type="Pfam" id="PF04563"/>
    </source>
</evidence>
<dbReference type="Pfam" id="PF04567">
    <property type="entry name" value="RNA_pol_Rpb2_5"/>
    <property type="match status" value="1"/>
</dbReference>
<dbReference type="Gene3D" id="3.90.1110.10">
    <property type="entry name" value="RNA polymerase Rpb2, domain 2"/>
    <property type="match status" value="1"/>
</dbReference>
<evidence type="ECO:0000259" key="11">
    <source>
        <dbReference type="Pfam" id="PF00562"/>
    </source>
</evidence>
<evidence type="ECO:0000256" key="5">
    <source>
        <dbReference type="ARBA" id="ARBA00022723"/>
    </source>
</evidence>
<dbReference type="GO" id="GO:0003899">
    <property type="term" value="F:DNA-directed RNA polymerase activity"/>
    <property type="evidence" value="ECO:0007669"/>
    <property type="project" value="UniProtKB-EC"/>
</dbReference>
<keyword evidence="4 10" id="KW-0548">Nucleotidyltransferase</keyword>
<evidence type="ECO:0000259" key="15">
    <source>
        <dbReference type="Pfam" id="PF04566"/>
    </source>
</evidence>
<dbReference type="InterPro" id="IPR037034">
    <property type="entry name" value="RNA_pol_Rpb2_2_sf"/>
</dbReference>
<dbReference type="Gene3D" id="3.90.1100.10">
    <property type="match status" value="1"/>
</dbReference>
<dbReference type="InterPro" id="IPR007121">
    <property type="entry name" value="RNA_pol_bsu_CS"/>
</dbReference>
<reference evidence="17" key="1">
    <citation type="submission" date="2020-06" db="EMBL/GenBank/DDBJ databases">
        <title>Unique genomic features of the anaerobic methanotrophic archaea.</title>
        <authorList>
            <person name="Chadwick G.L."/>
            <person name="Skennerton C.T."/>
            <person name="Laso-Perez R."/>
            <person name="Leu A.O."/>
            <person name="Speth D.R."/>
            <person name="Yu H."/>
            <person name="Morgan-Lang C."/>
            <person name="Hatzenpichler R."/>
            <person name="Goudeau D."/>
            <person name="Malmstrom R."/>
            <person name="Brazelton W.J."/>
            <person name="Woyke T."/>
            <person name="Hallam S.J."/>
            <person name="Tyson G.W."/>
            <person name="Wegener G."/>
            <person name="Boetius A."/>
            <person name="Orphan V."/>
        </authorList>
    </citation>
    <scope>NUCLEOTIDE SEQUENCE</scope>
</reference>
<evidence type="ECO:0000256" key="9">
    <source>
        <dbReference type="RuleBase" id="RU000434"/>
    </source>
</evidence>
<evidence type="ECO:0000256" key="6">
    <source>
        <dbReference type="ARBA" id="ARBA00023163"/>
    </source>
</evidence>
<evidence type="ECO:0000256" key="2">
    <source>
        <dbReference type="ARBA" id="ARBA00022478"/>
    </source>
</evidence>
<dbReference type="InterPro" id="IPR014724">
    <property type="entry name" value="RNA_pol_RPB2_OB-fold"/>
</dbReference>
<comment type="subunit">
    <text evidence="7">Part of the RNA polymerase complex.</text>
</comment>
<protein>
    <recommendedName>
        <fullName evidence="10">DNA-directed RNA polymerase subunit beta</fullName>
        <ecNumber evidence="10">2.7.7.6</ecNumber>
    </recommendedName>
</protein>
<dbReference type="EC" id="2.7.7.6" evidence="10"/>
<evidence type="ECO:0000313" key="17">
    <source>
        <dbReference type="EMBL" id="QNO55752.1"/>
    </source>
</evidence>
<dbReference type="EMBL" id="MT631628">
    <property type="protein sequence ID" value="QNO55752.1"/>
    <property type="molecule type" value="Genomic_DNA"/>
</dbReference>
<dbReference type="PROSITE" id="PS01166">
    <property type="entry name" value="RNA_POL_BETA"/>
    <property type="match status" value="1"/>
</dbReference>
<evidence type="ECO:0000256" key="7">
    <source>
        <dbReference type="ARBA" id="ARBA00025838"/>
    </source>
</evidence>
<evidence type="ECO:0000256" key="3">
    <source>
        <dbReference type="ARBA" id="ARBA00022679"/>
    </source>
</evidence>
<dbReference type="PANTHER" id="PTHR20856">
    <property type="entry name" value="DNA-DIRECTED RNA POLYMERASE I SUBUNIT 2"/>
    <property type="match status" value="1"/>
</dbReference>
<dbReference type="GO" id="GO:0003677">
    <property type="term" value="F:DNA binding"/>
    <property type="evidence" value="ECO:0007669"/>
    <property type="project" value="InterPro"/>
</dbReference>
<keyword evidence="6 10" id="KW-0804">Transcription</keyword>
<feature type="domain" description="DNA-directed RNA polymerase subunit 2 hybrid-binding" evidence="11">
    <location>
        <begin position="668"/>
        <end position="994"/>
    </location>
</feature>
<dbReference type="InterPro" id="IPR037033">
    <property type="entry name" value="DNA-dir_RNAP_su2_hyb_sf"/>
</dbReference>
<comment type="catalytic activity">
    <reaction evidence="8 10">
        <text>RNA(n) + a ribonucleoside 5'-triphosphate = RNA(n+1) + diphosphate</text>
        <dbReference type="Rhea" id="RHEA:21248"/>
        <dbReference type="Rhea" id="RHEA-COMP:14527"/>
        <dbReference type="Rhea" id="RHEA-COMP:17342"/>
        <dbReference type="ChEBI" id="CHEBI:33019"/>
        <dbReference type="ChEBI" id="CHEBI:61557"/>
        <dbReference type="ChEBI" id="CHEBI:140395"/>
        <dbReference type="EC" id="2.7.7.6"/>
    </reaction>
</comment>
<dbReference type="GO" id="GO:0006351">
    <property type="term" value="P:DNA-templated transcription"/>
    <property type="evidence" value="ECO:0007669"/>
    <property type="project" value="InterPro"/>
</dbReference>
<evidence type="ECO:0000256" key="1">
    <source>
        <dbReference type="ARBA" id="ARBA00006835"/>
    </source>
</evidence>
<keyword evidence="2 10" id="KW-0240">DNA-directed RNA polymerase</keyword>
<dbReference type="Gene3D" id="3.90.1070.20">
    <property type="match status" value="1"/>
</dbReference>
<keyword evidence="3 10" id="KW-0808">Transferase</keyword>
<organism evidence="17">
    <name type="scientific">Candidatus Methanophaga sp. ANME-1 ERB7</name>
    <dbReference type="NCBI Taxonomy" id="2759913"/>
    <lineage>
        <taxon>Archaea</taxon>
        <taxon>Methanobacteriati</taxon>
        <taxon>Methanobacteriota</taxon>
        <taxon>Stenosarchaea group</taxon>
        <taxon>Methanomicrobia</taxon>
        <taxon>Candidatus Methanophagales</taxon>
        <taxon>Candidatus Methanophagaceae</taxon>
        <taxon>Candidatus Methanophaga</taxon>
    </lineage>
</organism>
<feature type="domain" description="RNA polymerase Rpb2" evidence="15">
    <location>
        <begin position="535"/>
        <end position="596"/>
    </location>
</feature>
<gene>
    <name evidence="17" type="primary">rpoB</name>
    <name evidence="17" type="ORF">HKFFHJMH_00001</name>
</gene>
<evidence type="ECO:0000259" key="16">
    <source>
        <dbReference type="Pfam" id="PF04567"/>
    </source>
</evidence>
<dbReference type="Gene3D" id="2.40.50.150">
    <property type="match status" value="1"/>
</dbReference>
<evidence type="ECO:0000259" key="14">
    <source>
        <dbReference type="Pfam" id="PF04565"/>
    </source>
</evidence>
<sequence>MLDRSVFSKAYLKREKIAQHQLDSFNYFLDEGIQRIIDELPYTETSISGEDEEKGKYKLGVKFGKITVGIPKAREADGSYEDIFPSQARLRNLNYSAPIILDMQLVKKYESGEIEIVRDEKEVAIGELPIMLKSNRCNLSKAVIQEKRKKEKLGEDLSEQEYEDWLKNEAGEDPLDPGGYFIINGSEHVIITLEDLAPNRIFVNFEEKYGSKGVVSKVFSLNQGFRVPIRVEISKKGILEVSFPAVGRKIQFMTLIRALGLESDEEIIKAVSDDPQIVKYVLENIEECDVYTQEEAIEKLGRKIAPTQAREYRERRVNYILDRYFLPHLDTKIAKAYFIGRMAESCYELYLGKRGEGDKDHYANKRLKLAGDLVEDLFRVSFTKLTRDMRYQLERANMRSRELKIATAIRSDVLTERIVHALATGNWVGGRAGVSQLLERSNYIATLSHLRRIISPLSRSQPHFEARDLHPTQWGKICPSETPEGPNCGLVKNFSQMVEISVGEDEKSFKDILYELGVIPPARSLEISAESRTRVFVNGDFIGFSTEPEIFVDAVRKKRRSDEISTQVNIAYYRDQSDIIINSDRGRARRPVMVVENRTPLLTESQIEKLRKGEINFDNLVSVGVIEYLDAEEEENALIALNEPDLTEEGGDEYTHLELDPSLILGIVAGLIPYPDHNSSPRNTMGCAMLKQSLGLSTANYKTRADTRTHILHSPQKPLVTTRTADLIQHGRRPAGQNFVVAVLSYEGYNMEDALILNQAAIDRGLGRSHFFRTYEGEERRYPGGEEDIFEIPNVEIVGVRSHEAYQQLDDTGIINSEVEVLPNDVLIGKTSPPRFLEETTELLSPLERRDTSICTRANEQGRVDSVVLMESSSNRRLVKVAVRDQKIPEVGDKFASRHGQKGVIGLIARPEDMPFTEGGIIPDMIINPHAIPSRMTVGHVLEMIGGKVGALEGRYIDGSAFSGEKEVNLRDALVRAGFSDTGRETMWDGLKGTK</sequence>
<evidence type="ECO:0000256" key="10">
    <source>
        <dbReference type="RuleBase" id="RU363031"/>
    </source>
</evidence>
<dbReference type="GO" id="GO:0032549">
    <property type="term" value="F:ribonucleoside binding"/>
    <property type="evidence" value="ECO:0007669"/>
    <property type="project" value="InterPro"/>
</dbReference>